<proteinExistence type="predicted"/>
<dbReference type="InParanoid" id="A0A0D0BYC9"/>
<dbReference type="HOGENOM" id="CLU_039070_3_0_1"/>
<name>A0A0D0BYC9_9AGAM</name>
<gene>
    <name evidence="1" type="ORF">PAXRUDRAFT_18390</name>
</gene>
<sequence>MSDLVVDYIMNRFREELARDSKCERAIPSRFIPTFAICQADRIVHALVAAYDNQVTVDIDTRCIAHDFTPNELGKDIEREHSLLEKYDPSPERMISEPTLAHNSLDEMWDSLAHIEVQLKRSITPLADNKWQTTGSLFQEDASVKGSIKLSPAWFQQGCKGNNHVPKVSALLKDFNPCSIGACAWLNAITIPNAVLSRALAIMHPDLDKEIA</sequence>
<keyword evidence="2" id="KW-1185">Reference proteome</keyword>
<dbReference type="EMBL" id="KN827627">
    <property type="protein sequence ID" value="KIK76182.1"/>
    <property type="molecule type" value="Genomic_DNA"/>
</dbReference>
<evidence type="ECO:0000313" key="1">
    <source>
        <dbReference type="EMBL" id="KIK76182.1"/>
    </source>
</evidence>
<protein>
    <submittedName>
        <fullName evidence="1">Uncharacterized protein</fullName>
    </submittedName>
</protein>
<reference evidence="1 2" key="1">
    <citation type="submission" date="2014-04" db="EMBL/GenBank/DDBJ databases">
        <authorList>
            <consortium name="DOE Joint Genome Institute"/>
            <person name="Kuo A."/>
            <person name="Kohler A."/>
            <person name="Jargeat P."/>
            <person name="Nagy L.G."/>
            <person name="Floudas D."/>
            <person name="Copeland A."/>
            <person name="Barry K.W."/>
            <person name="Cichocki N."/>
            <person name="Veneault-Fourrey C."/>
            <person name="LaButti K."/>
            <person name="Lindquist E.A."/>
            <person name="Lipzen A."/>
            <person name="Lundell T."/>
            <person name="Morin E."/>
            <person name="Murat C."/>
            <person name="Sun H."/>
            <person name="Tunlid A."/>
            <person name="Henrissat B."/>
            <person name="Grigoriev I.V."/>
            <person name="Hibbett D.S."/>
            <person name="Martin F."/>
            <person name="Nordberg H.P."/>
            <person name="Cantor M.N."/>
            <person name="Hua S.X."/>
        </authorList>
    </citation>
    <scope>NUCLEOTIDE SEQUENCE [LARGE SCALE GENOMIC DNA]</scope>
    <source>
        <strain evidence="1 2">Ve08.2h10</strain>
    </source>
</reference>
<organism evidence="1 2">
    <name type="scientific">Paxillus rubicundulus Ve08.2h10</name>
    <dbReference type="NCBI Taxonomy" id="930991"/>
    <lineage>
        <taxon>Eukaryota</taxon>
        <taxon>Fungi</taxon>
        <taxon>Dikarya</taxon>
        <taxon>Basidiomycota</taxon>
        <taxon>Agaricomycotina</taxon>
        <taxon>Agaricomycetes</taxon>
        <taxon>Agaricomycetidae</taxon>
        <taxon>Boletales</taxon>
        <taxon>Paxilineae</taxon>
        <taxon>Paxillaceae</taxon>
        <taxon>Paxillus</taxon>
    </lineage>
</organism>
<accession>A0A0D0BYC9</accession>
<dbReference type="AlphaFoldDB" id="A0A0D0BYC9"/>
<evidence type="ECO:0000313" key="2">
    <source>
        <dbReference type="Proteomes" id="UP000054538"/>
    </source>
</evidence>
<dbReference type="OrthoDB" id="2692579at2759"/>
<dbReference type="Proteomes" id="UP000054538">
    <property type="component" value="Unassembled WGS sequence"/>
</dbReference>
<reference evidence="2" key="2">
    <citation type="submission" date="2015-01" db="EMBL/GenBank/DDBJ databases">
        <title>Evolutionary Origins and Diversification of the Mycorrhizal Mutualists.</title>
        <authorList>
            <consortium name="DOE Joint Genome Institute"/>
            <consortium name="Mycorrhizal Genomics Consortium"/>
            <person name="Kohler A."/>
            <person name="Kuo A."/>
            <person name="Nagy L.G."/>
            <person name="Floudas D."/>
            <person name="Copeland A."/>
            <person name="Barry K.W."/>
            <person name="Cichocki N."/>
            <person name="Veneault-Fourrey C."/>
            <person name="LaButti K."/>
            <person name="Lindquist E.A."/>
            <person name="Lipzen A."/>
            <person name="Lundell T."/>
            <person name="Morin E."/>
            <person name="Murat C."/>
            <person name="Riley R."/>
            <person name="Ohm R."/>
            <person name="Sun H."/>
            <person name="Tunlid A."/>
            <person name="Henrissat B."/>
            <person name="Grigoriev I.V."/>
            <person name="Hibbett D.S."/>
            <person name="Martin F."/>
        </authorList>
    </citation>
    <scope>NUCLEOTIDE SEQUENCE [LARGE SCALE GENOMIC DNA]</scope>
    <source>
        <strain evidence="2">Ve08.2h10</strain>
    </source>
</reference>